<dbReference type="InterPro" id="IPR036390">
    <property type="entry name" value="WH_DNA-bd_sf"/>
</dbReference>
<accession>A0ABU3PQE0</accession>
<dbReference type="InterPro" id="IPR038461">
    <property type="entry name" value="Schlafen_AlbA_2_dom_sf"/>
</dbReference>
<gene>
    <name evidence="1" type="ORF">P8T80_11580</name>
</gene>
<keyword evidence="2" id="KW-1185">Reference proteome</keyword>
<dbReference type="Proteomes" id="UP001265983">
    <property type="component" value="Unassembled WGS sequence"/>
</dbReference>
<dbReference type="PANTHER" id="PTHR30595:SF6">
    <property type="entry name" value="SCHLAFEN ALBA-2 DOMAIN-CONTAINING PROTEIN"/>
    <property type="match status" value="1"/>
</dbReference>
<dbReference type="InterPro" id="IPR036388">
    <property type="entry name" value="WH-like_DNA-bd_sf"/>
</dbReference>
<organism evidence="1 2">
    <name type="scientific">Corynebacterium rouxii</name>
    <dbReference type="NCBI Taxonomy" id="2719119"/>
    <lineage>
        <taxon>Bacteria</taxon>
        <taxon>Bacillati</taxon>
        <taxon>Actinomycetota</taxon>
        <taxon>Actinomycetes</taxon>
        <taxon>Mycobacteriales</taxon>
        <taxon>Corynebacteriaceae</taxon>
        <taxon>Corynebacterium</taxon>
    </lineage>
</organism>
<proteinExistence type="predicted"/>
<dbReference type="RefSeq" id="WP_315644672.1">
    <property type="nucleotide sequence ID" value="NZ_JARUHM010000015.1"/>
</dbReference>
<dbReference type="Gene3D" id="1.10.10.10">
    <property type="entry name" value="Winged helix-like DNA-binding domain superfamily/Winged helix DNA-binding domain"/>
    <property type="match status" value="1"/>
</dbReference>
<dbReference type="GO" id="GO:0005524">
    <property type="term" value="F:ATP binding"/>
    <property type="evidence" value="ECO:0007669"/>
    <property type="project" value="UniProtKB-KW"/>
</dbReference>
<dbReference type="SUPFAM" id="SSF46785">
    <property type="entry name" value="Winged helix' DNA-binding domain"/>
    <property type="match status" value="1"/>
</dbReference>
<keyword evidence="1" id="KW-0067">ATP-binding</keyword>
<reference evidence="1 2" key="1">
    <citation type="submission" date="2023-03" db="EMBL/GenBank/DDBJ databases">
        <title>Whole genome sequence of the first Corynebacterium rouxii strains isolated in Brazil: a recent member of Corynebacterium diphtheriae complex.</title>
        <authorList>
            <person name="Vieira V."/>
            <person name="Ramos J.N."/>
            <person name="Araujo M.R.B."/>
            <person name="Baio P.V."/>
            <person name="Sant'Anna L.O."/>
            <person name="Veras J.F.C."/>
            <person name="Vieira E.M.D."/>
            <person name="Sousa M.A.B."/>
            <person name="Camargo C.H."/>
            <person name="Sacchi C.T."/>
            <person name="Campos K.R."/>
            <person name="Santos M.B.N."/>
            <person name="Bokermann S."/>
            <person name="Alvim L.B."/>
            <person name="Santos L.S."/>
            <person name="Mattos-Guaraldi A.L."/>
        </authorList>
    </citation>
    <scope>NUCLEOTIDE SEQUENCE [LARGE SCALE GENOMIC DNA]</scope>
    <source>
        <strain evidence="1 2">70862</strain>
    </source>
</reference>
<dbReference type="Gene3D" id="3.30.950.30">
    <property type="entry name" value="Schlafen, AAA domain"/>
    <property type="match status" value="1"/>
</dbReference>
<evidence type="ECO:0000313" key="2">
    <source>
        <dbReference type="Proteomes" id="UP001265983"/>
    </source>
</evidence>
<sequence length="420" mass="45929">MAIQPPVFVDTHTVAIDGKNVVVIEVAGLPLIDRPARYRGESYLRMADGDYRMTSSELRMLEVAKLHASEAVNYDAVVVEGTSVDDLDATLVKDFLAQIRATSSRLRQVENDEELLRLLAVTTASGELTRAGLYALGFYPQGHFPSLSVTVAQRLPDGSAHGRIYGLETFDGPVPALLQSTMEWLANRLGKIRRYDPNGSLREHPELPLEAVREAVANALVHRDLGPNTLGVGKAIDVRLMPDKLVIVSPGGLRDLTVNQLKSRDLARQEVNQRLYRMCQSIRMSDNSFVIEGEGGGVQMMLKAARAEGLPEPDLIDTSTQFTVKIWRPIFNAPPQEPQPEPQPTVQVPAPTEKLSGNAGVIAKLLRAQPSGMTVDEIAEASELSVSQTRYALNKLRATGLVTMEGKRGSQATRYAWTGS</sequence>
<dbReference type="Pfam" id="PF13749">
    <property type="entry name" value="HATPase_c_4"/>
    <property type="match status" value="1"/>
</dbReference>
<dbReference type="PANTHER" id="PTHR30595">
    <property type="entry name" value="GLPR-RELATED TRANSCRIPTIONAL REPRESSOR"/>
    <property type="match status" value="1"/>
</dbReference>
<keyword evidence="1" id="KW-0547">Nucleotide-binding</keyword>
<dbReference type="InterPro" id="IPR038475">
    <property type="entry name" value="RecG_C_sf"/>
</dbReference>
<evidence type="ECO:0000313" key="1">
    <source>
        <dbReference type="EMBL" id="MDT9411996.1"/>
    </source>
</evidence>
<protein>
    <submittedName>
        <fullName evidence="1">ATP-binding protein</fullName>
    </submittedName>
</protein>
<name>A0ABU3PQE0_9CORY</name>
<comment type="caution">
    <text evidence="1">The sequence shown here is derived from an EMBL/GenBank/DDBJ whole genome shotgun (WGS) entry which is preliminary data.</text>
</comment>
<dbReference type="Gene3D" id="3.30.565.60">
    <property type="match status" value="1"/>
</dbReference>
<dbReference type="EMBL" id="JARUHM010000015">
    <property type="protein sequence ID" value="MDT9411996.1"/>
    <property type="molecule type" value="Genomic_DNA"/>
</dbReference>